<name>A0A146K3B0_9EUKA</name>
<feature type="domain" description="Spindle assembly abnormal protein 6 N-terminal" evidence="1">
    <location>
        <begin position="12"/>
        <end position="137"/>
    </location>
</feature>
<dbReference type="EMBL" id="GDID01005234">
    <property type="protein sequence ID" value="JAP91372.1"/>
    <property type="molecule type" value="Transcribed_RNA"/>
</dbReference>
<organism evidence="2">
    <name type="scientific">Trepomonas sp. PC1</name>
    <dbReference type="NCBI Taxonomy" id="1076344"/>
    <lineage>
        <taxon>Eukaryota</taxon>
        <taxon>Metamonada</taxon>
        <taxon>Diplomonadida</taxon>
        <taxon>Hexamitidae</taxon>
        <taxon>Hexamitinae</taxon>
        <taxon>Trepomonas</taxon>
    </lineage>
</organism>
<gene>
    <name evidence="2" type="ORF">TPC1_17039</name>
</gene>
<feature type="non-terminal residue" evidence="2">
    <location>
        <position position="1"/>
    </location>
</feature>
<sequence>KGPFDTDTSQELFSREIQLDLRREDAPQQEVLVENILVKLIQDTNRCILMLSSEQDLFFHYTCIIDESNLPDIIQEQNIEIQLSEFGSFMVKLLNSVLRDPRAFLMILFMSEDGSSTLTITENFKNYKFLEIITLPFQISAEDVIRCDITTRYLKLKLENQELSTQYNQLQTAVKLKLPGLMMKK</sequence>
<evidence type="ECO:0000259" key="1">
    <source>
        <dbReference type="Pfam" id="PF16531"/>
    </source>
</evidence>
<dbReference type="Pfam" id="PF16531">
    <property type="entry name" value="SAS-6_N"/>
    <property type="match status" value="1"/>
</dbReference>
<dbReference type="Gene3D" id="2.170.210.20">
    <property type="entry name" value="Spindle assembly abnormal protein 6, N-terminal domain"/>
    <property type="match status" value="1"/>
</dbReference>
<dbReference type="PANTHER" id="PTHR34230:SF2">
    <property type="entry name" value="SPINDLE ASSEMBLY ABNORMAL PROTEIN 6 N-TERMINAL DOMAIN-CONTAINING PROTEIN"/>
    <property type="match status" value="1"/>
</dbReference>
<dbReference type="PANTHER" id="PTHR34230">
    <property type="entry name" value="ASSEMBLY ABNORMAL PROTEIN 6, PUTATIVE-RELATED"/>
    <property type="match status" value="1"/>
</dbReference>
<proteinExistence type="predicted"/>
<dbReference type="InterPro" id="IPR032396">
    <property type="entry name" value="SAS-6_N"/>
</dbReference>
<accession>A0A146K3B0</accession>
<protein>
    <recommendedName>
        <fullName evidence="1">Spindle assembly abnormal protein 6 N-terminal domain-containing protein</fullName>
    </recommendedName>
</protein>
<reference evidence="2" key="1">
    <citation type="submission" date="2015-07" db="EMBL/GenBank/DDBJ databases">
        <title>Adaptation to a free-living lifestyle via gene acquisitions in the diplomonad Trepomonas sp. PC1.</title>
        <authorList>
            <person name="Xu F."/>
            <person name="Jerlstrom-Hultqvist J."/>
            <person name="Kolisko M."/>
            <person name="Simpson A.G.B."/>
            <person name="Roger A.J."/>
            <person name="Svard S.G."/>
            <person name="Andersson J.O."/>
        </authorList>
    </citation>
    <scope>NUCLEOTIDE SEQUENCE</scope>
    <source>
        <strain evidence="2">PC1</strain>
    </source>
</reference>
<evidence type="ECO:0000313" key="2">
    <source>
        <dbReference type="EMBL" id="JAP91372.1"/>
    </source>
</evidence>
<dbReference type="InterPro" id="IPR038558">
    <property type="entry name" value="SAS-6_N_sf"/>
</dbReference>
<dbReference type="AlphaFoldDB" id="A0A146K3B0"/>